<accession>A0A1X7NYH5</accession>
<dbReference type="Proteomes" id="UP000193969">
    <property type="component" value="Unassembled WGS sequence"/>
</dbReference>
<gene>
    <name evidence="2" type="ORF">SAMN06264941_1943</name>
</gene>
<dbReference type="PANTHER" id="PTHR35149">
    <property type="entry name" value="SLL5132 PROTEIN"/>
    <property type="match status" value="1"/>
</dbReference>
<dbReference type="InterPro" id="IPR011089">
    <property type="entry name" value="GmrSD_C"/>
</dbReference>
<sequence length="382" mass="45581">QVKEVKFKLLIHNIDRSVSVSVIIQMGISTEPEIDTFFRYLLKAKFANTQSEGKRFDDDYHREMFKNDINNILQLKHNPSEVKKFLENTFTYYTQLYTKIWKSYSNYGNGFDHVFFNKLNEMDGQFLLILSSCKLNDAEEDEKIEKISYELDRFFALHQLQNAYESNVFNQTLYKISSEIRDGTLDNIRGTFDKYLLEQLSKQRNSEAKEPIQYAFFRNTGINLNMRFKRYFFARIEKFIAENTNLNMKHPFENLVTKTGPKNGFHIEHILSRNEENLKLFNEDEDTFEQERNRLGGILLLKGKDNISSGNESYLQKLKSYNNTLYWNETLREDFYKSKLDIRNFKNKYSLDEMIPLSTKFGPDELESRQRLLFKMIKIIWN</sequence>
<feature type="non-terminal residue" evidence="2">
    <location>
        <position position="1"/>
    </location>
</feature>
<keyword evidence="3" id="KW-1185">Reference proteome</keyword>
<name>A0A1X7NYH5_9EURY</name>
<protein>
    <recommendedName>
        <fullName evidence="1">GmrSD restriction endonucleases C-terminal domain-containing protein</fullName>
    </recommendedName>
</protein>
<organism evidence="2 3">
    <name type="scientific">Methanohalophilus portucalensis FDF-1</name>
    <dbReference type="NCBI Taxonomy" id="523843"/>
    <lineage>
        <taxon>Archaea</taxon>
        <taxon>Methanobacteriati</taxon>
        <taxon>Methanobacteriota</taxon>
        <taxon>Stenosarchaea group</taxon>
        <taxon>Methanomicrobia</taxon>
        <taxon>Methanosarcinales</taxon>
        <taxon>Methanosarcinaceae</taxon>
        <taxon>Methanohalophilus</taxon>
    </lineage>
</organism>
<dbReference type="EMBL" id="FXBN01000003">
    <property type="protein sequence ID" value="SMH43347.1"/>
    <property type="molecule type" value="Genomic_DNA"/>
</dbReference>
<reference evidence="3" key="1">
    <citation type="submission" date="2017-04" db="EMBL/GenBank/DDBJ databases">
        <authorList>
            <person name="Varghese N."/>
            <person name="Submissions S."/>
        </authorList>
    </citation>
    <scope>NUCLEOTIDE SEQUENCE [LARGE SCALE GENOMIC DNA]</scope>
    <source>
        <strain evidence="3">FDF-1</strain>
    </source>
</reference>
<dbReference type="AlphaFoldDB" id="A0A1X7NYH5"/>
<proteinExistence type="predicted"/>
<evidence type="ECO:0000259" key="1">
    <source>
        <dbReference type="Pfam" id="PF07510"/>
    </source>
</evidence>
<dbReference type="PANTHER" id="PTHR35149:SF1">
    <property type="entry name" value="DUF5655 DOMAIN-CONTAINING PROTEIN"/>
    <property type="match status" value="1"/>
</dbReference>
<feature type="domain" description="GmrSD restriction endonucleases C-terminal" evidence="1">
    <location>
        <begin position="227"/>
        <end position="375"/>
    </location>
</feature>
<dbReference type="OrthoDB" id="117789at2157"/>
<dbReference type="Pfam" id="PF07510">
    <property type="entry name" value="GmrSD_C"/>
    <property type="match status" value="1"/>
</dbReference>
<evidence type="ECO:0000313" key="3">
    <source>
        <dbReference type="Proteomes" id="UP000193969"/>
    </source>
</evidence>
<evidence type="ECO:0000313" key="2">
    <source>
        <dbReference type="EMBL" id="SMH43347.1"/>
    </source>
</evidence>